<dbReference type="GO" id="GO:0000270">
    <property type="term" value="P:peptidoglycan metabolic process"/>
    <property type="evidence" value="ECO:0007669"/>
    <property type="project" value="InterPro"/>
</dbReference>
<gene>
    <name evidence="7" type="ORF">GWK36_05280</name>
</gene>
<evidence type="ECO:0000256" key="2">
    <source>
        <dbReference type="ARBA" id="ARBA00022729"/>
    </source>
</evidence>
<proteinExistence type="inferred from homology"/>
<dbReference type="CDD" id="cd13401">
    <property type="entry name" value="Slt70-like"/>
    <property type="match status" value="1"/>
</dbReference>
<evidence type="ECO:0000256" key="3">
    <source>
        <dbReference type="SAM" id="MobiDB-lite"/>
    </source>
</evidence>
<dbReference type="PROSITE" id="PS00922">
    <property type="entry name" value="TRANSGLYCOSYLASE"/>
    <property type="match status" value="1"/>
</dbReference>
<dbReference type="Gene3D" id="1.10.530.10">
    <property type="match status" value="1"/>
</dbReference>
<dbReference type="GO" id="GO:0004553">
    <property type="term" value="F:hydrolase activity, hydrolyzing O-glycosyl compounds"/>
    <property type="evidence" value="ECO:0007669"/>
    <property type="project" value="InterPro"/>
</dbReference>
<organism evidence="7 8">
    <name type="scientific">Caldichromatium japonicum</name>
    <dbReference type="NCBI Taxonomy" id="2699430"/>
    <lineage>
        <taxon>Bacteria</taxon>
        <taxon>Pseudomonadati</taxon>
        <taxon>Pseudomonadota</taxon>
        <taxon>Gammaproteobacteria</taxon>
        <taxon>Chromatiales</taxon>
        <taxon>Chromatiaceae</taxon>
        <taxon>Caldichromatium</taxon>
    </lineage>
</organism>
<accession>A0A6G7VCH2</accession>
<feature type="chain" id="PRO_5026284174" evidence="4">
    <location>
        <begin position="21"/>
        <end position="649"/>
    </location>
</feature>
<dbReference type="RefSeq" id="WP_166270254.1">
    <property type="nucleotide sequence ID" value="NZ_CP048029.1"/>
</dbReference>
<feature type="signal peptide" evidence="4">
    <location>
        <begin position="1"/>
        <end position="20"/>
    </location>
</feature>
<evidence type="ECO:0000313" key="7">
    <source>
        <dbReference type="EMBL" id="QIK37487.1"/>
    </source>
</evidence>
<dbReference type="EMBL" id="CP048029">
    <property type="protein sequence ID" value="QIK37487.1"/>
    <property type="molecule type" value="Genomic_DNA"/>
</dbReference>
<dbReference type="Pfam" id="PF01464">
    <property type="entry name" value="SLT"/>
    <property type="match status" value="1"/>
</dbReference>
<dbReference type="Gene3D" id="1.25.20.10">
    <property type="entry name" value="Bacterial muramidases"/>
    <property type="match status" value="1"/>
</dbReference>
<evidence type="ECO:0000256" key="4">
    <source>
        <dbReference type="SAM" id="SignalP"/>
    </source>
</evidence>
<dbReference type="KEGG" id="cjap:GWK36_05280"/>
<dbReference type="SUPFAM" id="SSF53955">
    <property type="entry name" value="Lysozyme-like"/>
    <property type="match status" value="1"/>
</dbReference>
<feature type="domain" description="Lytic transglycosylase superhelical linker" evidence="6">
    <location>
        <begin position="395"/>
        <end position="461"/>
    </location>
</feature>
<feature type="compositionally biased region" description="Polar residues" evidence="3">
    <location>
        <begin position="639"/>
        <end position="649"/>
    </location>
</feature>
<dbReference type="GO" id="GO:0008933">
    <property type="term" value="F:peptidoglycan lytic transglycosylase activity"/>
    <property type="evidence" value="ECO:0007669"/>
    <property type="project" value="InterPro"/>
</dbReference>
<feature type="region of interest" description="Disordered" evidence="3">
    <location>
        <begin position="627"/>
        <end position="649"/>
    </location>
</feature>
<evidence type="ECO:0000313" key="8">
    <source>
        <dbReference type="Proteomes" id="UP000502699"/>
    </source>
</evidence>
<evidence type="ECO:0000256" key="1">
    <source>
        <dbReference type="ARBA" id="ARBA00007734"/>
    </source>
</evidence>
<dbReference type="PANTHER" id="PTHR37423">
    <property type="entry name" value="SOLUBLE LYTIC MUREIN TRANSGLYCOSYLASE-RELATED"/>
    <property type="match status" value="1"/>
</dbReference>
<dbReference type="Pfam" id="PF14718">
    <property type="entry name" value="SLT_L"/>
    <property type="match status" value="1"/>
</dbReference>
<dbReference type="InterPro" id="IPR008939">
    <property type="entry name" value="Lytic_TGlycosylase_superhlx_U"/>
</dbReference>
<dbReference type="Gene3D" id="1.10.1240.20">
    <property type="entry name" value="Lytic transglycosylase, superhelical linker domain"/>
    <property type="match status" value="1"/>
</dbReference>
<protein>
    <submittedName>
        <fullName evidence="7">Transglycosylase SLT domain-containing protein</fullName>
    </submittedName>
</protein>
<dbReference type="InterPro" id="IPR000189">
    <property type="entry name" value="Transglyc_AS"/>
</dbReference>
<dbReference type="Proteomes" id="UP000502699">
    <property type="component" value="Chromosome"/>
</dbReference>
<dbReference type="InterPro" id="IPR037061">
    <property type="entry name" value="Lytic_TGlycoase_superhlx_L_sf"/>
</dbReference>
<keyword evidence="8" id="KW-1185">Reference proteome</keyword>
<dbReference type="InterPro" id="IPR008258">
    <property type="entry name" value="Transglycosylase_SLT_dom_1"/>
</dbReference>
<evidence type="ECO:0000259" key="5">
    <source>
        <dbReference type="Pfam" id="PF01464"/>
    </source>
</evidence>
<reference evidence="8" key="1">
    <citation type="submission" date="2020-01" db="EMBL/GenBank/DDBJ databases">
        <title>Caldichromatium gen. nov., sp. nov., a thermophilic purple sulfur bacterium member of the family Chromatiaceae isolated from Nakabusa hot spring, Japan.</title>
        <authorList>
            <person name="Saini M.K."/>
            <person name="Hanada S."/>
            <person name="Tank M."/>
        </authorList>
    </citation>
    <scope>NUCLEOTIDE SEQUENCE [LARGE SCALE GENOMIC DNA]</scope>
    <source>
        <strain evidence="8">No.7</strain>
    </source>
</reference>
<comment type="similarity">
    <text evidence="1">Belongs to the transglycosylase Slt family.</text>
</comment>
<dbReference type="SUPFAM" id="SSF48435">
    <property type="entry name" value="Bacterial muramidases"/>
    <property type="match status" value="1"/>
</dbReference>
<feature type="domain" description="Transglycosylase SLT" evidence="5">
    <location>
        <begin position="477"/>
        <end position="577"/>
    </location>
</feature>
<dbReference type="InterPro" id="IPR023346">
    <property type="entry name" value="Lysozyme-like_dom_sf"/>
</dbReference>
<sequence>MRLTLVNLLALGLVPLSCLADPQGDFLAAESALKRGDLATFKTLSARLRADPLYPYLRFAELTRDLTQTPDTAIESFLSEHASTPLAGRLRLAYLERLAKARRWADYVRIYRPDDSVERRCLYLRALIETGQAEAAWPQVRTLWLTGRSQPDACETVFARWRSMGRSTEELVWARVGLALASGNRALAQRIGAWLPETERSWFERWLTIDRTPAQLSQADWLNEAHPLRTALLAHGIARLAETDPLQAASLLQRLDQDLRQDPSARERALSAVGQALAELGEPQGLVYWDQVGARPDNLPEQERRLRAALRLGAWAQVAAWVERMPEGEAKRERWRYWQGVAQAALGDPEAARASWSEAAEVRSLWGFLAADRLDQVYPLVSRPLAVPSERIESLKQDAAYQRIQALTALGRDLEVRREWRDLAQRLDPEGLRAAALLAHAGGWHDQAIALLAQAGDWDDLEIRFPLVYGDQVMDLAWQIGIEPDWIEAVIRQESIFAPHLASPAGALGLMQVLPTTAAELATELRLSRPSRWELLDPTRNILLGATYLARLRDRFGHAALATAAYNAGPNRVERWLPDTCMEADQWIATIPYAETRTYVERVLSYRIIYAARLGLETKRLRELLPPVSGRTPAETPRRLSQLSAGRFD</sequence>
<dbReference type="AlphaFoldDB" id="A0A6G7VCH2"/>
<dbReference type="PANTHER" id="PTHR37423:SF5">
    <property type="entry name" value="SOLUBLE LYTIC MUREIN TRANSGLYCOSYLASE"/>
    <property type="match status" value="1"/>
</dbReference>
<keyword evidence="2 4" id="KW-0732">Signal</keyword>
<evidence type="ECO:0000259" key="6">
    <source>
        <dbReference type="Pfam" id="PF14718"/>
    </source>
</evidence>
<name>A0A6G7VCH2_9GAMM</name>
<dbReference type="InterPro" id="IPR012289">
    <property type="entry name" value="Lytic_TGlycosylase_superhlx_L"/>
</dbReference>
<dbReference type="GO" id="GO:0016020">
    <property type="term" value="C:membrane"/>
    <property type="evidence" value="ECO:0007669"/>
    <property type="project" value="InterPro"/>
</dbReference>
<dbReference type="GO" id="GO:0042597">
    <property type="term" value="C:periplasmic space"/>
    <property type="evidence" value="ECO:0007669"/>
    <property type="project" value="InterPro"/>
</dbReference>